<dbReference type="InterPro" id="IPR050425">
    <property type="entry name" value="NAD(P)_dehydrat-like"/>
</dbReference>
<evidence type="ECO:0000256" key="1">
    <source>
        <dbReference type="ARBA" id="ARBA00022857"/>
    </source>
</evidence>
<sequence length="318" mass="35477">MGKKVCVSGGGGFVASWLIKLLLSKGYIVHATVRQPGNEKYEHLLKLERASENLKLFKADLLNHESLYSAIVGCNAVFHVACPVPSTTVPNPEVEVIEPAVKGTKNVLEACLEAKVERVIFVSSIAAIVMNPNLSNDKVIDESCWSDKEYCRKTENWYCFSKAEAEEQALEFAKRTGLSVVSICPSLILGPILQSAKVNASSLVLLNILKGCESLENKHRWIVDVRDLADAILLAYENLAAEGRYLCTSHFIKTKDLVEKLKSIYPNNNYPTNFIEVDDYTRLSSEKLQKLGWKYRPLEETLIDSVESYMEAGILESK</sequence>
<protein>
    <recommendedName>
        <fullName evidence="4">3-beta hydroxysteroid dehydrogenase/isomerase domain-containing protein</fullName>
    </recommendedName>
</protein>
<organism evidence="5 6">
    <name type="scientific">Lupinus luteus</name>
    <name type="common">European yellow lupine</name>
    <dbReference type="NCBI Taxonomy" id="3873"/>
    <lineage>
        <taxon>Eukaryota</taxon>
        <taxon>Viridiplantae</taxon>
        <taxon>Streptophyta</taxon>
        <taxon>Embryophyta</taxon>
        <taxon>Tracheophyta</taxon>
        <taxon>Spermatophyta</taxon>
        <taxon>Magnoliopsida</taxon>
        <taxon>eudicotyledons</taxon>
        <taxon>Gunneridae</taxon>
        <taxon>Pentapetalae</taxon>
        <taxon>rosids</taxon>
        <taxon>fabids</taxon>
        <taxon>Fabales</taxon>
        <taxon>Fabaceae</taxon>
        <taxon>Papilionoideae</taxon>
        <taxon>50 kb inversion clade</taxon>
        <taxon>genistoids sensu lato</taxon>
        <taxon>core genistoids</taxon>
        <taxon>Genisteae</taxon>
        <taxon>Lupinus</taxon>
    </lineage>
</organism>
<dbReference type="PANTHER" id="PTHR10366">
    <property type="entry name" value="NAD DEPENDENT EPIMERASE/DEHYDRATASE"/>
    <property type="match status" value="1"/>
</dbReference>
<evidence type="ECO:0000313" key="5">
    <source>
        <dbReference type="EMBL" id="CAL0325933.1"/>
    </source>
</evidence>
<dbReference type="GO" id="GO:0016616">
    <property type="term" value="F:oxidoreductase activity, acting on the CH-OH group of donors, NAD or NADP as acceptor"/>
    <property type="evidence" value="ECO:0007669"/>
    <property type="project" value="InterPro"/>
</dbReference>
<gene>
    <name evidence="5" type="ORF">LLUT_LOCUS26993</name>
</gene>
<dbReference type="EMBL" id="CAXHTB010000019">
    <property type="protein sequence ID" value="CAL0325933.1"/>
    <property type="molecule type" value="Genomic_DNA"/>
</dbReference>
<name>A0AAV1XYH6_LUPLU</name>
<dbReference type="CDD" id="cd08958">
    <property type="entry name" value="FR_SDR_e"/>
    <property type="match status" value="1"/>
</dbReference>
<dbReference type="Gene3D" id="3.40.50.720">
    <property type="entry name" value="NAD(P)-binding Rossmann-like Domain"/>
    <property type="match status" value="1"/>
</dbReference>
<dbReference type="GO" id="GO:0006694">
    <property type="term" value="P:steroid biosynthetic process"/>
    <property type="evidence" value="ECO:0007669"/>
    <property type="project" value="InterPro"/>
</dbReference>
<dbReference type="InterPro" id="IPR002225">
    <property type="entry name" value="3Beta_OHSteriod_DH/Estase"/>
</dbReference>
<comment type="similarity">
    <text evidence="3">Belongs to the 3-beta-HSD family.</text>
</comment>
<keyword evidence="2 3" id="KW-0560">Oxidoreductase</keyword>
<keyword evidence="6" id="KW-1185">Reference proteome</keyword>
<evidence type="ECO:0000259" key="4">
    <source>
        <dbReference type="Pfam" id="PF01073"/>
    </source>
</evidence>
<dbReference type="FunFam" id="3.40.50.720:FF:000382">
    <property type="entry name" value="NAD(P)-binding Rossmann-fold superfamily protein"/>
    <property type="match status" value="1"/>
</dbReference>
<evidence type="ECO:0000256" key="3">
    <source>
        <dbReference type="RuleBase" id="RU004475"/>
    </source>
</evidence>
<dbReference type="Pfam" id="PF01073">
    <property type="entry name" value="3Beta_HSD"/>
    <property type="match status" value="1"/>
</dbReference>
<keyword evidence="1" id="KW-0521">NADP</keyword>
<evidence type="ECO:0000256" key="2">
    <source>
        <dbReference type="ARBA" id="ARBA00023002"/>
    </source>
</evidence>
<dbReference type="AlphaFoldDB" id="A0AAV1XYH6"/>
<dbReference type="InterPro" id="IPR036291">
    <property type="entry name" value="NAD(P)-bd_dom_sf"/>
</dbReference>
<dbReference type="Proteomes" id="UP001497480">
    <property type="component" value="Unassembled WGS sequence"/>
</dbReference>
<proteinExistence type="inferred from homology"/>
<feature type="domain" description="3-beta hydroxysteroid dehydrogenase/isomerase" evidence="4">
    <location>
        <begin position="7"/>
        <end position="242"/>
    </location>
</feature>
<dbReference type="PANTHER" id="PTHR10366:SF776">
    <property type="entry name" value="NAD(P)-BINDING ROSSMANN-FOLD SUPERFAMILY PROTEIN"/>
    <property type="match status" value="1"/>
</dbReference>
<comment type="caution">
    <text evidence="5">The sequence shown here is derived from an EMBL/GenBank/DDBJ whole genome shotgun (WGS) entry which is preliminary data.</text>
</comment>
<reference evidence="5 6" key="1">
    <citation type="submission" date="2024-03" db="EMBL/GenBank/DDBJ databases">
        <authorList>
            <person name="Martinez-Hernandez J."/>
        </authorList>
    </citation>
    <scope>NUCLEOTIDE SEQUENCE [LARGE SCALE GENOMIC DNA]</scope>
</reference>
<dbReference type="SUPFAM" id="SSF51735">
    <property type="entry name" value="NAD(P)-binding Rossmann-fold domains"/>
    <property type="match status" value="1"/>
</dbReference>
<accession>A0AAV1XYH6</accession>
<evidence type="ECO:0000313" key="6">
    <source>
        <dbReference type="Proteomes" id="UP001497480"/>
    </source>
</evidence>